<gene>
    <name evidence="5" type="ORF">NBZ79_17740</name>
</gene>
<dbReference type="InterPro" id="IPR003439">
    <property type="entry name" value="ABC_transporter-like_ATP-bd"/>
</dbReference>
<keyword evidence="2" id="KW-0547">Nucleotide-binding</keyword>
<dbReference type="PROSITE" id="PS50893">
    <property type="entry name" value="ABC_TRANSPORTER_2"/>
    <property type="match status" value="1"/>
</dbReference>
<evidence type="ECO:0000259" key="4">
    <source>
        <dbReference type="PROSITE" id="PS50893"/>
    </source>
</evidence>
<dbReference type="InterPro" id="IPR003593">
    <property type="entry name" value="AAA+_ATPase"/>
</dbReference>
<evidence type="ECO:0000256" key="2">
    <source>
        <dbReference type="ARBA" id="ARBA00022741"/>
    </source>
</evidence>
<organism evidence="5 6">
    <name type="scientific">Sneathiella marina</name>
    <dbReference type="NCBI Taxonomy" id="2950108"/>
    <lineage>
        <taxon>Bacteria</taxon>
        <taxon>Pseudomonadati</taxon>
        <taxon>Pseudomonadota</taxon>
        <taxon>Alphaproteobacteria</taxon>
        <taxon>Sneathiellales</taxon>
        <taxon>Sneathiellaceae</taxon>
        <taxon>Sneathiella</taxon>
    </lineage>
</organism>
<dbReference type="Pfam" id="PF00005">
    <property type="entry name" value="ABC_tran"/>
    <property type="match status" value="1"/>
</dbReference>
<keyword evidence="1" id="KW-0813">Transport</keyword>
<proteinExistence type="predicted"/>
<name>A0ABY4W1C0_9PROT</name>
<feature type="domain" description="ABC transporter" evidence="4">
    <location>
        <begin position="11"/>
        <end position="250"/>
    </location>
</feature>
<accession>A0ABY4W1C0</accession>
<dbReference type="SMART" id="SM00382">
    <property type="entry name" value="AAA"/>
    <property type="match status" value="1"/>
</dbReference>
<dbReference type="SUPFAM" id="SSF52540">
    <property type="entry name" value="P-loop containing nucleoside triphosphate hydrolases"/>
    <property type="match status" value="1"/>
</dbReference>
<reference evidence="5" key="1">
    <citation type="submission" date="2022-06" db="EMBL/GenBank/DDBJ databases">
        <title>Sneathiella actinostolidae sp. nov., isolated from a sea anemonein the Western Pacific Ocean.</title>
        <authorList>
            <person name="Wei M.J."/>
        </authorList>
    </citation>
    <scope>NUCLEOTIDE SEQUENCE</scope>
    <source>
        <strain evidence="5">PHK-P5</strain>
    </source>
</reference>
<dbReference type="RefSeq" id="WP_251933989.1">
    <property type="nucleotide sequence ID" value="NZ_CP098747.1"/>
</dbReference>
<protein>
    <submittedName>
        <fullName evidence="5">ATP-binding cassette domain-containing protein</fullName>
    </submittedName>
</protein>
<dbReference type="Gene3D" id="3.40.50.300">
    <property type="entry name" value="P-loop containing nucleotide triphosphate hydrolases"/>
    <property type="match status" value="1"/>
</dbReference>
<evidence type="ECO:0000313" key="5">
    <source>
        <dbReference type="EMBL" id="USG61002.1"/>
    </source>
</evidence>
<keyword evidence="3 5" id="KW-0067">ATP-binding</keyword>
<dbReference type="InterPro" id="IPR051120">
    <property type="entry name" value="ABC_AA/LPS_Transport"/>
</dbReference>
<keyword evidence="6" id="KW-1185">Reference proteome</keyword>
<dbReference type="PANTHER" id="PTHR45772:SF7">
    <property type="entry name" value="AMINO ACID ABC TRANSPORTER ATP-BINDING PROTEIN"/>
    <property type="match status" value="1"/>
</dbReference>
<dbReference type="PANTHER" id="PTHR45772">
    <property type="entry name" value="CONSERVED COMPONENT OF ABC TRANSPORTER FOR NATURAL AMINO ACIDS-RELATED"/>
    <property type="match status" value="1"/>
</dbReference>
<dbReference type="EMBL" id="CP098747">
    <property type="protein sequence ID" value="USG61002.1"/>
    <property type="molecule type" value="Genomic_DNA"/>
</dbReference>
<dbReference type="GO" id="GO:0005524">
    <property type="term" value="F:ATP binding"/>
    <property type="evidence" value="ECO:0007669"/>
    <property type="project" value="UniProtKB-KW"/>
</dbReference>
<evidence type="ECO:0000313" key="6">
    <source>
        <dbReference type="Proteomes" id="UP001056291"/>
    </source>
</evidence>
<evidence type="ECO:0000256" key="3">
    <source>
        <dbReference type="ARBA" id="ARBA00022840"/>
    </source>
</evidence>
<evidence type="ECO:0000256" key="1">
    <source>
        <dbReference type="ARBA" id="ARBA00022448"/>
    </source>
</evidence>
<dbReference type="InterPro" id="IPR027417">
    <property type="entry name" value="P-loop_NTPase"/>
</dbReference>
<sequence>MVVTGSVESLLECRQVKKHYGALKAVDGINLNIAAGETIGIGGPNGAGKTTFFDLISGLTAVSAGQVLFNGQAITGIAPHKLFHMGMARTFQVTSGFGSLTVLQNMLASVVNGSGNEEAGLLLSKAHREKSMSCLAEYGLADIADDLVSNIPVLDRKKLMVASAVVHHPQILLLDEPVGGLMPAEIDEFIELMINLRGKGTCIVFIEHVMRFLTTVADRALIMHQGKLIYDGTPPGMAADPLVKSVYLGSEADEMGGD</sequence>
<dbReference type="Proteomes" id="UP001056291">
    <property type="component" value="Chromosome"/>
</dbReference>